<reference evidence="2" key="1">
    <citation type="submission" date="2020-04" db="EMBL/GenBank/DDBJ databases">
        <authorList>
            <person name="Chiriac C."/>
            <person name="Salcher M."/>
            <person name="Ghai R."/>
            <person name="Kavagutti S V."/>
        </authorList>
    </citation>
    <scope>NUCLEOTIDE SEQUENCE</scope>
</reference>
<feature type="coiled-coil region" evidence="1">
    <location>
        <begin position="232"/>
        <end position="266"/>
    </location>
</feature>
<evidence type="ECO:0000256" key="1">
    <source>
        <dbReference type="SAM" id="Coils"/>
    </source>
</evidence>
<name>A0A6J5LQ02_9CAUD</name>
<feature type="coiled-coil region" evidence="1">
    <location>
        <begin position="66"/>
        <end position="155"/>
    </location>
</feature>
<evidence type="ECO:0000313" key="2">
    <source>
        <dbReference type="EMBL" id="CAB4133739.1"/>
    </source>
</evidence>
<proteinExistence type="predicted"/>
<evidence type="ECO:0008006" key="3">
    <source>
        <dbReference type="Google" id="ProtNLM"/>
    </source>
</evidence>
<accession>A0A6J5LQ02</accession>
<protein>
    <recommendedName>
        <fullName evidence="3">Scaffolding protein</fullName>
    </recommendedName>
</protein>
<gene>
    <name evidence="2" type="ORF">UFOVP257_461</name>
</gene>
<sequence>MTLEALKPLLDSGIINEDTQQALTEAWEAKLLEARETVRAELREEFAQRYQHDKQVMVEALDKMVTESLQSELEEFASEKQKLAEDRVKFKTYMTESSNKFNDFMVTKLAEEIKELRQDRKVYENSVKKMETFVIHALAEEIQEFEQDKQAVVETKVRLIAGAKTKLAELQKNFIARSAQLVKEAVNQKLESEMTQLKEDIHLARENMFGRQIFEAFASEFAVTHLNENKEIRKLQAVVAAKEQALAEAKAQAEQATMIVESKNKEIRIIKESTERKETLSSLLKPLNKEKAAVMSELLESVQTAKLQNAFEKYLPAVLNNTAAKPVTQSKTMLSESRVEVTGDKSAKTIAEDNNINNVVEIKRLAGLK</sequence>
<dbReference type="EMBL" id="LR796274">
    <property type="protein sequence ID" value="CAB4133739.1"/>
    <property type="molecule type" value="Genomic_DNA"/>
</dbReference>
<organism evidence="2">
    <name type="scientific">uncultured Caudovirales phage</name>
    <dbReference type="NCBI Taxonomy" id="2100421"/>
    <lineage>
        <taxon>Viruses</taxon>
        <taxon>Duplodnaviria</taxon>
        <taxon>Heunggongvirae</taxon>
        <taxon>Uroviricota</taxon>
        <taxon>Caudoviricetes</taxon>
        <taxon>Peduoviridae</taxon>
        <taxon>Maltschvirus</taxon>
        <taxon>Maltschvirus maltsch</taxon>
    </lineage>
</organism>
<keyword evidence="1" id="KW-0175">Coiled coil</keyword>